<feature type="DNA-binding region" description="HMG box" evidence="1">
    <location>
        <begin position="1"/>
        <end position="65"/>
    </location>
</feature>
<keyword evidence="1" id="KW-0238">DNA-binding</keyword>
<sequence>PRPPNSWILYRSERIAEMRSLEHGLAQSVLSKQIAAQWRDEPSDVKKTYELRAEIIKAEHAIKYP</sequence>
<dbReference type="SUPFAM" id="SSF47095">
    <property type="entry name" value="HMG-box"/>
    <property type="match status" value="1"/>
</dbReference>
<feature type="non-terminal residue" evidence="3">
    <location>
        <position position="1"/>
    </location>
</feature>
<dbReference type="Gene3D" id="1.10.30.10">
    <property type="entry name" value="High mobility group box domain"/>
    <property type="match status" value="1"/>
</dbReference>
<comment type="caution">
    <text evidence="3">The sequence shown here is derived from an EMBL/GenBank/DDBJ whole genome shotgun (WGS) entry which is preliminary data.</text>
</comment>
<dbReference type="GO" id="GO:0003677">
    <property type="term" value="F:DNA binding"/>
    <property type="evidence" value="ECO:0007669"/>
    <property type="project" value="UniProtKB-UniRule"/>
</dbReference>
<dbReference type="InterPro" id="IPR036910">
    <property type="entry name" value="HMG_box_dom_sf"/>
</dbReference>
<dbReference type="AlphaFoldDB" id="A0A9P6T840"/>
<keyword evidence="4" id="KW-1185">Reference proteome</keyword>
<proteinExistence type="predicted"/>
<name>A0A9P6T840_9BASI</name>
<evidence type="ECO:0000313" key="3">
    <source>
        <dbReference type="EMBL" id="KAG0142611.1"/>
    </source>
</evidence>
<evidence type="ECO:0000259" key="2">
    <source>
        <dbReference type="PROSITE" id="PS50118"/>
    </source>
</evidence>
<dbReference type="InterPro" id="IPR009071">
    <property type="entry name" value="HMG_box_dom"/>
</dbReference>
<reference evidence="3" key="1">
    <citation type="submission" date="2013-11" db="EMBL/GenBank/DDBJ databases">
        <title>Genome sequence of the fusiform rust pathogen reveals effectors for host alternation and coevolution with pine.</title>
        <authorList>
            <consortium name="DOE Joint Genome Institute"/>
            <person name="Smith K."/>
            <person name="Pendleton A."/>
            <person name="Kubisiak T."/>
            <person name="Anderson C."/>
            <person name="Salamov A."/>
            <person name="Aerts A."/>
            <person name="Riley R."/>
            <person name="Clum A."/>
            <person name="Lindquist E."/>
            <person name="Ence D."/>
            <person name="Campbell M."/>
            <person name="Kronenberg Z."/>
            <person name="Feau N."/>
            <person name="Dhillon B."/>
            <person name="Hamelin R."/>
            <person name="Burleigh J."/>
            <person name="Smith J."/>
            <person name="Yandell M."/>
            <person name="Nelson C."/>
            <person name="Grigoriev I."/>
            <person name="Davis J."/>
        </authorList>
    </citation>
    <scope>NUCLEOTIDE SEQUENCE</scope>
    <source>
        <strain evidence="3">G11</strain>
    </source>
</reference>
<accession>A0A9P6T840</accession>
<feature type="domain" description="HMG box" evidence="2">
    <location>
        <begin position="1"/>
        <end position="65"/>
    </location>
</feature>
<dbReference type="Proteomes" id="UP000886653">
    <property type="component" value="Unassembled WGS sequence"/>
</dbReference>
<dbReference type="GO" id="GO:0005634">
    <property type="term" value="C:nucleus"/>
    <property type="evidence" value="ECO:0007669"/>
    <property type="project" value="UniProtKB-UniRule"/>
</dbReference>
<evidence type="ECO:0000313" key="4">
    <source>
        <dbReference type="Proteomes" id="UP000886653"/>
    </source>
</evidence>
<feature type="non-terminal residue" evidence="3">
    <location>
        <position position="65"/>
    </location>
</feature>
<dbReference type="Pfam" id="PF00505">
    <property type="entry name" value="HMG_box"/>
    <property type="match status" value="1"/>
</dbReference>
<dbReference type="CDD" id="cd01389">
    <property type="entry name" value="HMG-box_ROX1-like"/>
    <property type="match status" value="1"/>
</dbReference>
<keyword evidence="1" id="KW-0539">Nucleus</keyword>
<dbReference type="PROSITE" id="PS50118">
    <property type="entry name" value="HMG_BOX_2"/>
    <property type="match status" value="1"/>
</dbReference>
<dbReference type="EMBL" id="MU167343">
    <property type="protein sequence ID" value="KAG0142611.1"/>
    <property type="molecule type" value="Genomic_DNA"/>
</dbReference>
<protein>
    <recommendedName>
        <fullName evidence="2">HMG box domain-containing protein</fullName>
    </recommendedName>
</protein>
<organism evidence="3 4">
    <name type="scientific">Cronartium quercuum f. sp. fusiforme G11</name>
    <dbReference type="NCBI Taxonomy" id="708437"/>
    <lineage>
        <taxon>Eukaryota</taxon>
        <taxon>Fungi</taxon>
        <taxon>Dikarya</taxon>
        <taxon>Basidiomycota</taxon>
        <taxon>Pucciniomycotina</taxon>
        <taxon>Pucciniomycetes</taxon>
        <taxon>Pucciniales</taxon>
        <taxon>Coleosporiaceae</taxon>
        <taxon>Cronartium</taxon>
    </lineage>
</organism>
<gene>
    <name evidence="3" type="ORF">CROQUDRAFT_34389</name>
</gene>
<dbReference type="OrthoDB" id="2497274at2759"/>
<evidence type="ECO:0000256" key="1">
    <source>
        <dbReference type="PROSITE-ProRule" id="PRU00267"/>
    </source>
</evidence>